<reference evidence="1 2" key="1">
    <citation type="submission" date="2019-07" db="EMBL/GenBank/DDBJ databases">
        <title>Genomic analysis of Lentibacillus sp. NKC851-2.</title>
        <authorList>
            <person name="Oh Y.J."/>
        </authorList>
    </citation>
    <scope>NUCLEOTIDE SEQUENCE [LARGE SCALE GENOMIC DNA]</scope>
    <source>
        <strain evidence="1 2">NKC851-2</strain>
    </source>
</reference>
<sequence>MSVNEYVKYMTQQFTKFIDRPPNEKRTQKPVDSAQPVYTNRWLGLLPFAWKLFLNKAD</sequence>
<proteinExistence type="predicted"/>
<comment type="caution">
    <text evidence="1">The sequence shown here is derived from an EMBL/GenBank/DDBJ whole genome shotgun (WGS) entry which is preliminary data.</text>
</comment>
<accession>A0A549YLE4</accession>
<name>A0A549YLE4_9BACI</name>
<dbReference type="Pfam" id="PF14038">
    <property type="entry name" value="YqzE"/>
    <property type="match status" value="1"/>
</dbReference>
<dbReference type="InterPro" id="IPR025622">
    <property type="entry name" value="YqzE"/>
</dbReference>
<organism evidence="1 2">
    <name type="scientific">Lentibacillus cibarius</name>
    <dbReference type="NCBI Taxonomy" id="2583219"/>
    <lineage>
        <taxon>Bacteria</taxon>
        <taxon>Bacillati</taxon>
        <taxon>Bacillota</taxon>
        <taxon>Bacilli</taxon>
        <taxon>Bacillales</taxon>
        <taxon>Bacillaceae</taxon>
        <taxon>Lentibacillus</taxon>
    </lineage>
</organism>
<dbReference type="RefSeq" id="WP_142791637.1">
    <property type="nucleotide sequence ID" value="NZ_VJMZ01000001.1"/>
</dbReference>
<dbReference type="AlphaFoldDB" id="A0A549YLE4"/>
<dbReference type="EMBL" id="VJMZ01000001">
    <property type="protein sequence ID" value="TRM12694.1"/>
    <property type="molecule type" value="Genomic_DNA"/>
</dbReference>
<evidence type="ECO:0000313" key="1">
    <source>
        <dbReference type="EMBL" id="TRM12694.1"/>
    </source>
</evidence>
<keyword evidence="2" id="KW-1185">Reference proteome</keyword>
<evidence type="ECO:0000313" key="2">
    <source>
        <dbReference type="Proteomes" id="UP000319280"/>
    </source>
</evidence>
<protein>
    <submittedName>
        <fullName evidence="1">YqzE family protein</fullName>
    </submittedName>
</protein>
<dbReference type="Proteomes" id="UP000319280">
    <property type="component" value="Unassembled WGS sequence"/>
</dbReference>
<gene>
    <name evidence="1" type="ORF">FH966_13835</name>
</gene>